<protein>
    <submittedName>
        <fullName evidence="3">Phosphoglycerate mutase</fullName>
    </submittedName>
</protein>
<dbReference type="Pfam" id="PF01676">
    <property type="entry name" value="Metalloenzyme"/>
    <property type="match status" value="1"/>
</dbReference>
<proteinExistence type="predicted"/>
<evidence type="ECO:0000313" key="3">
    <source>
        <dbReference type="EMBL" id="SHI64107.1"/>
    </source>
</evidence>
<dbReference type="AlphaFoldDB" id="A0A1M6CSW3"/>
<sequence length="365" mass="41057">MKRNLVALMMVLVAGIFSKAMAQTDNSPKVVLITLDGLRWQELFSGADPLLVANKKYVGDTTELKSLFWRETAEERRASLMPFFWNEVVKMGQLHGNRNQGSKVDLTNKMWFSYPGYNEILTGAADDVNITSNNKVNNPNKTILELVNNLPEYKGKVAAFGSWDVFPFIINKERSGIPVNAGFDVAQGDDLTEREQFLNKLQQQLPSPWGSVRLDAFTHHFALEHMKKKHPKLLFISYGETDDFAHDGDYDAYLKAAHNTDGLIKELWQYTQADPFYKDNTTFIITTDHGRGTDPLDTWKGHGSSIKGAGEVWMVAFGKGVKALGELKENGQLFTTQIAPTIIKVLDAPKKAFDLKEKPLRLNSK</sequence>
<feature type="chain" id="PRO_5012432174" evidence="1">
    <location>
        <begin position="23"/>
        <end position="365"/>
    </location>
</feature>
<dbReference type="InterPro" id="IPR006124">
    <property type="entry name" value="Metalloenzyme"/>
</dbReference>
<dbReference type="STRING" id="558155.SAMN04487911_10443"/>
<reference evidence="3 4" key="1">
    <citation type="submission" date="2016-11" db="EMBL/GenBank/DDBJ databases">
        <authorList>
            <person name="Jaros S."/>
            <person name="Januszkiewicz K."/>
            <person name="Wedrychowicz H."/>
        </authorList>
    </citation>
    <scope>NUCLEOTIDE SEQUENCE [LARGE SCALE GENOMIC DNA]</scope>
    <source>
        <strain evidence="3 4">CGMCC 1.8863</strain>
    </source>
</reference>
<gene>
    <name evidence="3" type="ORF">SAMN04487911_10443</name>
</gene>
<name>A0A1M6CSW3_9FLAO</name>
<dbReference type="RefSeq" id="WP_072763284.1">
    <property type="nucleotide sequence ID" value="NZ_FQYX01000004.1"/>
</dbReference>
<organism evidence="3 4">
    <name type="scientific">Arenibacter nanhaiticus</name>
    <dbReference type="NCBI Taxonomy" id="558155"/>
    <lineage>
        <taxon>Bacteria</taxon>
        <taxon>Pseudomonadati</taxon>
        <taxon>Bacteroidota</taxon>
        <taxon>Flavobacteriia</taxon>
        <taxon>Flavobacteriales</taxon>
        <taxon>Flavobacteriaceae</taxon>
        <taxon>Arenibacter</taxon>
    </lineage>
</organism>
<dbReference type="InterPro" id="IPR017850">
    <property type="entry name" value="Alkaline_phosphatase_core_sf"/>
</dbReference>
<dbReference type="GO" id="GO:0046872">
    <property type="term" value="F:metal ion binding"/>
    <property type="evidence" value="ECO:0007669"/>
    <property type="project" value="InterPro"/>
</dbReference>
<dbReference type="GO" id="GO:0003824">
    <property type="term" value="F:catalytic activity"/>
    <property type="evidence" value="ECO:0007669"/>
    <property type="project" value="InterPro"/>
</dbReference>
<evidence type="ECO:0000259" key="2">
    <source>
        <dbReference type="Pfam" id="PF01676"/>
    </source>
</evidence>
<dbReference type="SUPFAM" id="SSF53649">
    <property type="entry name" value="Alkaline phosphatase-like"/>
    <property type="match status" value="1"/>
</dbReference>
<dbReference type="Proteomes" id="UP000184231">
    <property type="component" value="Unassembled WGS sequence"/>
</dbReference>
<evidence type="ECO:0000313" key="4">
    <source>
        <dbReference type="Proteomes" id="UP000184231"/>
    </source>
</evidence>
<dbReference type="OrthoDB" id="9791578at2"/>
<accession>A0A1M6CSW3</accession>
<keyword evidence="1" id="KW-0732">Signal</keyword>
<evidence type="ECO:0000256" key="1">
    <source>
        <dbReference type="SAM" id="SignalP"/>
    </source>
</evidence>
<dbReference type="EMBL" id="FQYX01000004">
    <property type="protein sequence ID" value="SHI64107.1"/>
    <property type="molecule type" value="Genomic_DNA"/>
</dbReference>
<dbReference type="Gene3D" id="3.40.720.10">
    <property type="entry name" value="Alkaline Phosphatase, subunit A"/>
    <property type="match status" value="1"/>
</dbReference>
<keyword evidence="4" id="KW-1185">Reference proteome</keyword>
<feature type="signal peptide" evidence="1">
    <location>
        <begin position="1"/>
        <end position="22"/>
    </location>
</feature>
<feature type="domain" description="Metalloenzyme" evidence="2">
    <location>
        <begin position="222"/>
        <end position="347"/>
    </location>
</feature>